<reference evidence="3" key="2">
    <citation type="submission" date="2020-05" db="UniProtKB">
        <authorList>
            <consortium name="EnsemblMetazoa"/>
        </authorList>
    </citation>
    <scope>IDENTIFICATION</scope>
    <source>
        <strain evidence="3">LVP_AGWG</strain>
    </source>
</reference>
<dbReference type="InterPro" id="IPR001747">
    <property type="entry name" value="Vitellogenin_N"/>
</dbReference>
<dbReference type="InterPro" id="IPR050733">
    <property type="entry name" value="Vitellogenin/Apolipophorin"/>
</dbReference>
<protein>
    <submittedName>
        <fullName evidence="3">Uncharacterized protein</fullName>
    </submittedName>
</protein>
<dbReference type="SUPFAM" id="SSF48431">
    <property type="entry name" value="Lipovitellin-phosvitin complex, superhelical domain"/>
    <property type="match status" value="1"/>
</dbReference>
<evidence type="ECO:0000313" key="4">
    <source>
        <dbReference type="Proteomes" id="UP000008820"/>
    </source>
</evidence>
<dbReference type="PROSITE" id="PS51233">
    <property type="entry name" value="VWFD"/>
    <property type="match status" value="1"/>
</dbReference>
<dbReference type="PANTHER" id="PTHR23345:SF33">
    <property type="entry name" value="CROSSVEINLESS D"/>
    <property type="match status" value="1"/>
</dbReference>
<dbReference type="PROSITE" id="PS51211">
    <property type="entry name" value="VITELLOGENIN"/>
    <property type="match status" value="1"/>
</dbReference>
<dbReference type="InterPro" id="IPR001846">
    <property type="entry name" value="VWF_type-D"/>
</dbReference>
<dbReference type="SMART" id="SM01169">
    <property type="entry name" value="DUF1943"/>
    <property type="match status" value="1"/>
</dbReference>
<gene>
    <name evidence="3" type="primary">5567373</name>
</gene>
<dbReference type="EnsemblMetazoa" id="AAEL006028-RA">
    <property type="protein sequence ID" value="AAEL006028-PA"/>
    <property type="gene ID" value="AAEL006028"/>
</dbReference>
<evidence type="ECO:0000256" key="2">
    <source>
        <dbReference type="PROSITE-ProRule" id="PRU00557"/>
    </source>
</evidence>
<reference evidence="3 4" key="1">
    <citation type="submission" date="2017-06" db="EMBL/GenBank/DDBJ databases">
        <title>Aedes aegypti genome working group (AGWG) sequencing and assembly.</title>
        <authorList>
            <consortium name="Aedes aegypti Genome Working Group (AGWG)"/>
            <person name="Matthews B.J."/>
        </authorList>
    </citation>
    <scope>NUCLEOTIDE SEQUENCE [LARGE SCALE GENOMIC DNA]</scope>
    <source>
        <strain evidence="3 4">LVP_AGWG</strain>
    </source>
</reference>
<dbReference type="OrthoDB" id="5956066at2759"/>
<name>A0A1S4FCK4_AEDAE</name>
<dbReference type="InterPro" id="IPR011030">
    <property type="entry name" value="Lipovitellin_superhlx_dom"/>
</dbReference>
<dbReference type="SUPFAM" id="SSF56968">
    <property type="entry name" value="Lipovitellin-phosvitin complex, beta-sheet shell regions"/>
    <property type="match status" value="2"/>
</dbReference>
<dbReference type="Gene3D" id="2.30.230.10">
    <property type="entry name" value="Lipovitellin, beta-sheet shell regions, chain A"/>
    <property type="match status" value="1"/>
</dbReference>
<dbReference type="SMART" id="SM00638">
    <property type="entry name" value="LPD_N"/>
    <property type="match status" value="1"/>
</dbReference>
<dbReference type="GO" id="GO:0005319">
    <property type="term" value="F:lipid transporter activity"/>
    <property type="evidence" value="ECO:0007669"/>
    <property type="project" value="InterPro"/>
</dbReference>
<comment type="caution">
    <text evidence="2">Lacks conserved residue(s) required for the propagation of feature annotation.</text>
</comment>
<dbReference type="InterPro" id="IPR015816">
    <property type="entry name" value="Vitellinogen_b-sht_N"/>
</dbReference>
<sequence length="1415" mass="162024">MEATWWIVLVTFTSVSIRPSNGFDLFPPKNELIYRLEADVTLVPDLHSQSNYVWTMIGRLHVQRYDPINLAVKISLDDDYFPNQSNVSALLEPFRVALANDSSVLSVLFKENEPIWSGNIKRAVASLLQAYGDSPGAYVVDEQGIFGSCPTEYFVVNKSNVFEISKTYDMGSCNIYPGAIYLTRSNIPLNICTANKQNQAITSRIANYKLKKVEPYRYMLLEMDGTMRTNVRTFESYYPQFLYTKIQLKYEAHSVIEEQEQVFNIAQGMSLLFSPMLFVSPDEEATGGRSPKSKESLVKKTADLLNTLADNLESVDSKLIEPYDETVSEIIRLMGTMDLETLKLLFEEIDLGTSYRQETARNILLEIIPRTGTSPTILLTRDLIINQQVNPATAVQLLISLPFYMSEPSYEVVKECEVFLSFGTDRPDIKHAAVLSYATMIYNTFIAGKMTADNFEKYVKIYFDMFLNSFEYEQQMLYLEALGNLQLENVAEYLDPIIKADYPQNTDIRFLAMWATMPTAHLRPNQVYETYWPIFHSKSSPLQLRVAAFTMLLISNPTPGRLLGLYSVIKTENDPHMINFYRTTVLSISETTYPCYQHLKQLLAYMTRQLPKAPPSKYWVTGNYLFDYRDRKFHIGSMLQALLIGSHRTDLPMMAYIKFDTEALGRFTGQLGLYIKARGLTDAVIHRLTKLNSGYLKLDRLTNILKSMKMPTSNPTPLHFEFIVQFEGKAVLSYHLNQTTFHNLTDGDLINRINFLLRDSHINMQIVRRPFMIKYALPTLIGTPADILIENTVLATIRGNTTQQMMMDKVARSNQVDLRYSSYAVVKIRSYNPIEDIEYSTIREQGFLVYIPINNEIVWDIASKSISYAFYRPDGLTSGISLKSRTRNIPSDSLVQRDRLEPKEEEIAGFGYAFEDLGIQFMARAHEDYTKDNVMFMLETDVLDNAKVLSGAPFSLVNHVLRVINLIQLNTIHIGRDKHLTLLVSNKQKTRLQGTLKWDEENYSKQPNVPENEVFRVNLILAHTIPKPEGEGSRDEVKVLHKWELTSQYTDYKSNNAAKFFFSLTRQEWNSSNWKLCLMADYEPLVFLKRPFSLIGHVAFNETRTPKRCPDLPRITFNISYHLPKYVQDVYNIMDTGDVNCPKEILRLTPPPFSGNCSAETFAPLTTVSGLDASFKFEKLPSWIVELLHRLDHLASAVVPRRVQTLNITDHLNVNVKTTRFSSDTDITINGGTIWIPTRYNYNEKLHHPRKSSIDYGFTSMCSLVNNKLTTFHDRIVQLTPELKQDYRLNDTFLLAADCSDAPKIAVFMLDNGKGIQIYTGGNYIVYETTGQQESEPILNINDEQLINLKNVIYQFPPDEEIYDFRVYLNDEDILVVENKLNGAVVQYNRKSIASILLPTVHKGRMCGLCSSRVQ</sequence>
<evidence type="ECO:0000313" key="3">
    <source>
        <dbReference type="EnsemblMetazoa" id="AAEL006028-PA"/>
    </source>
</evidence>
<keyword evidence="1" id="KW-0732">Signal</keyword>
<dbReference type="Pfam" id="PF09172">
    <property type="entry name" value="Vit_open_b-sht"/>
    <property type="match status" value="1"/>
</dbReference>
<evidence type="ECO:0000256" key="1">
    <source>
        <dbReference type="ARBA" id="ARBA00022729"/>
    </source>
</evidence>
<organism evidence="3 4">
    <name type="scientific">Aedes aegypti</name>
    <name type="common">Yellowfever mosquito</name>
    <name type="synonym">Culex aegypti</name>
    <dbReference type="NCBI Taxonomy" id="7159"/>
    <lineage>
        <taxon>Eukaryota</taxon>
        <taxon>Metazoa</taxon>
        <taxon>Ecdysozoa</taxon>
        <taxon>Arthropoda</taxon>
        <taxon>Hexapoda</taxon>
        <taxon>Insecta</taxon>
        <taxon>Pterygota</taxon>
        <taxon>Neoptera</taxon>
        <taxon>Endopterygota</taxon>
        <taxon>Diptera</taxon>
        <taxon>Nematocera</taxon>
        <taxon>Culicoidea</taxon>
        <taxon>Culicidae</taxon>
        <taxon>Culicinae</taxon>
        <taxon>Aedini</taxon>
        <taxon>Aedes</taxon>
        <taxon>Stegomyia</taxon>
    </lineage>
</organism>
<dbReference type="FunCoup" id="A0A1S4FCK4">
    <property type="interactions" value="80"/>
</dbReference>
<accession>A0A1S4FCK4</accession>
<dbReference type="Proteomes" id="UP000008820">
    <property type="component" value="Chromosome 3"/>
</dbReference>
<dbReference type="VEuPathDB" id="VectorBase:AAEL006028"/>
<dbReference type="InterPro" id="IPR015255">
    <property type="entry name" value="Vitellinogen_open_b-sht"/>
</dbReference>
<dbReference type="Gene3D" id="1.25.10.20">
    <property type="entry name" value="Vitellinogen, superhelical"/>
    <property type="match status" value="1"/>
</dbReference>
<dbReference type="InParanoid" id="A0A1S4FCK4"/>
<dbReference type="PANTHER" id="PTHR23345">
    <property type="entry name" value="VITELLOGENIN-RELATED"/>
    <property type="match status" value="1"/>
</dbReference>
<proteinExistence type="predicted"/>
<dbReference type="InterPro" id="IPR015819">
    <property type="entry name" value="Lipid_transp_b-sht_shell"/>
</dbReference>
<keyword evidence="4" id="KW-1185">Reference proteome</keyword>
<dbReference type="Pfam" id="PF01347">
    <property type="entry name" value="Vitellogenin_N"/>
    <property type="match status" value="1"/>
</dbReference>